<name>A0A839TR05_9BACL</name>
<evidence type="ECO:0000259" key="2">
    <source>
        <dbReference type="PROSITE" id="PS51464"/>
    </source>
</evidence>
<feature type="domain" description="SIS" evidence="2">
    <location>
        <begin position="53"/>
        <end position="190"/>
    </location>
</feature>
<sequence length="379" mass="41756">MKPLNQPIERTILMEQAMRQYHDMLQEMYRYYRSQPSCMEELLSKRKDIVGGFARFYNEQKPDRIYLFGSGSSLNACKAAREYMETILGVEITCAPPSNQPIIRGARPLVLAISQGGKSSNTVALLEQLRDGVPTVSFTAGVDNPVARMADISVDISVGDETVGPKTRGVTGTVLCLYLATLEAALLCGNLSEAGYGEEIGLLKKTIGYGEQNLKVCEEFYRAHLDDLKTARHFLFVGKGPAAAVGEEDALKVLETLCLPSAGYEFEEFLHGPPICINEETALFLFNSGDKDSIRMQKMADITRKASKNSYIIDRTGSMQGDNILRLNAGDSKFMSPFVDIYFGQLISSLLTQELGIVRHPAIRSITSDMNTKTSDSGK</sequence>
<dbReference type="PANTHER" id="PTHR10937:SF17">
    <property type="entry name" value="GLUCOSAMINE-FRUCTOSE-6-PHOSPHATE AMINOTRANSFERASE"/>
    <property type="match status" value="1"/>
</dbReference>
<dbReference type="PANTHER" id="PTHR10937">
    <property type="entry name" value="GLUCOSAMINE--FRUCTOSE-6-PHOSPHATE AMINOTRANSFERASE, ISOMERIZING"/>
    <property type="match status" value="1"/>
</dbReference>
<gene>
    <name evidence="3" type="ORF">FHS19_003827</name>
</gene>
<dbReference type="AlphaFoldDB" id="A0A839TR05"/>
<accession>A0A839TR05</accession>
<dbReference type="Gene3D" id="3.40.50.10490">
    <property type="entry name" value="Glucose-6-phosphate isomerase like protein, domain 1"/>
    <property type="match status" value="2"/>
</dbReference>
<dbReference type="PROSITE" id="PS51464">
    <property type="entry name" value="SIS"/>
    <property type="match status" value="2"/>
</dbReference>
<evidence type="ECO:0000313" key="4">
    <source>
        <dbReference type="Proteomes" id="UP000517523"/>
    </source>
</evidence>
<dbReference type="GO" id="GO:0006002">
    <property type="term" value="P:fructose 6-phosphate metabolic process"/>
    <property type="evidence" value="ECO:0007669"/>
    <property type="project" value="TreeGrafter"/>
</dbReference>
<dbReference type="InterPro" id="IPR001347">
    <property type="entry name" value="SIS_dom"/>
</dbReference>
<dbReference type="EMBL" id="JACHXJ010000003">
    <property type="protein sequence ID" value="MBB3129152.1"/>
    <property type="molecule type" value="Genomic_DNA"/>
</dbReference>
<dbReference type="GO" id="GO:0004360">
    <property type="term" value="F:glutamine-fructose-6-phosphate transaminase (isomerizing) activity"/>
    <property type="evidence" value="ECO:0007669"/>
    <property type="project" value="TreeGrafter"/>
</dbReference>
<protein>
    <submittedName>
        <fullName evidence="3">Glucoselysine-6-phosphate deglycase</fullName>
    </submittedName>
</protein>
<dbReference type="GO" id="GO:0097367">
    <property type="term" value="F:carbohydrate derivative binding"/>
    <property type="evidence" value="ECO:0007669"/>
    <property type="project" value="InterPro"/>
</dbReference>
<dbReference type="CDD" id="cd05008">
    <property type="entry name" value="SIS_GlmS_GlmD_1"/>
    <property type="match status" value="1"/>
</dbReference>
<dbReference type="InterPro" id="IPR035466">
    <property type="entry name" value="GlmS/AgaS_SIS"/>
</dbReference>
<proteinExistence type="predicted"/>
<keyword evidence="1" id="KW-0677">Repeat</keyword>
<dbReference type="GO" id="GO:0006487">
    <property type="term" value="P:protein N-linked glycosylation"/>
    <property type="evidence" value="ECO:0007669"/>
    <property type="project" value="TreeGrafter"/>
</dbReference>
<dbReference type="Proteomes" id="UP000517523">
    <property type="component" value="Unassembled WGS sequence"/>
</dbReference>
<dbReference type="SUPFAM" id="SSF53697">
    <property type="entry name" value="SIS domain"/>
    <property type="match status" value="1"/>
</dbReference>
<evidence type="ECO:0000256" key="1">
    <source>
        <dbReference type="ARBA" id="ARBA00022737"/>
    </source>
</evidence>
<reference evidence="3 4" key="1">
    <citation type="submission" date="2020-08" db="EMBL/GenBank/DDBJ databases">
        <title>Genomic Encyclopedia of Type Strains, Phase III (KMG-III): the genomes of soil and plant-associated and newly described type strains.</title>
        <authorList>
            <person name="Whitman W."/>
        </authorList>
    </citation>
    <scope>NUCLEOTIDE SEQUENCE [LARGE SCALE GENOMIC DNA]</scope>
    <source>
        <strain evidence="3 4">CECT 5831</strain>
    </source>
</reference>
<dbReference type="GO" id="GO:0006047">
    <property type="term" value="P:UDP-N-acetylglucosamine metabolic process"/>
    <property type="evidence" value="ECO:0007669"/>
    <property type="project" value="TreeGrafter"/>
</dbReference>
<organism evidence="3 4">
    <name type="scientific">Paenibacillus rhizosphaerae</name>
    <dbReference type="NCBI Taxonomy" id="297318"/>
    <lineage>
        <taxon>Bacteria</taxon>
        <taxon>Bacillati</taxon>
        <taxon>Bacillota</taxon>
        <taxon>Bacilli</taxon>
        <taxon>Bacillales</taxon>
        <taxon>Paenibacillaceae</taxon>
        <taxon>Paenibacillus</taxon>
    </lineage>
</organism>
<dbReference type="InterPro" id="IPR046348">
    <property type="entry name" value="SIS_dom_sf"/>
</dbReference>
<feature type="domain" description="SIS" evidence="2">
    <location>
        <begin position="224"/>
        <end position="361"/>
    </location>
</feature>
<evidence type="ECO:0000313" key="3">
    <source>
        <dbReference type="EMBL" id="MBB3129152.1"/>
    </source>
</evidence>
<comment type="caution">
    <text evidence="3">The sequence shown here is derived from an EMBL/GenBank/DDBJ whole genome shotgun (WGS) entry which is preliminary data.</text>
</comment>
<dbReference type="Pfam" id="PF01380">
    <property type="entry name" value="SIS"/>
    <property type="match status" value="1"/>
</dbReference>